<evidence type="ECO:0000313" key="4">
    <source>
        <dbReference type="Proteomes" id="UP000054516"/>
    </source>
</evidence>
<dbReference type="OrthoDB" id="2378324at2759"/>
<feature type="chain" id="PRO_5010744535" description="HD domain-containing protein" evidence="2">
    <location>
        <begin position="19"/>
        <end position="266"/>
    </location>
</feature>
<dbReference type="PANTHER" id="PTHR35569:SF1">
    <property type="entry name" value="CYANAMIDE HYDRATASE DDI2-RELATED"/>
    <property type="match status" value="1"/>
</dbReference>
<dbReference type="AlphaFoldDB" id="A0A1W2TMV8"/>
<protein>
    <recommendedName>
        <fullName evidence="5">HD domain-containing protein</fullName>
    </recommendedName>
</protein>
<keyword evidence="4" id="KW-1185">Reference proteome</keyword>
<evidence type="ECO:0008006" key="5">
    <source>
        <dbReference type="Google" id="ProtNLM"/>
    </source>
</evidence>
<dbReference type="Proteomes" id="UP000054516">
    <property type="component" value="Unassembled WGS sequence"/>
</dbReference>
<sequence>MKFSSITSVLALAASVAAVPQKQCPGSAPVPYTTIAGIKVIDTPLVRKARELMEANFEPFLIRHVYRTWLYGAATINNNATLAAKVDIEAHAVACLLHDVGWDTRDNSPFTSNDKRFEVDAAIYTANFLRENGVKGEWKPRRIQNVWHGIALHGTSAIGLHSEEVNVAFIVESINMDHPGPHPKFPVAEYESILAAYPMDGLGEGTNRAFTHIATYKPDVTYDTFLEPWGVAYVEGYNPVGHRLFDRGNPNATSPVPTRRNVHGMH</sequence>
<feature type="region of interest" description="Disordered" evidence="1">
    <location>
        <begin position="246"/>
        <end position="266"/>
    </location>
</feature>
<evidence type="ECO:0000256" key="2">
    <source>
        <dbReference type="SAM" id="SignalP"/>
    </source>
</evidence>
<dbReference type="Gene3D" id="1.10.3210.10">
    <property type="entry name" value="Hypothetical protein af1432"/>
    <property type="match status" value="1"/>
</dbReference>
<evidence type="ECO:0000256" key="1">
    <source>
        <dbReference type="SAM" id="MobiDB-lite"/>
    </source>
</evidence>
<name>A0A1W2TMV8_ROSNE</name>
<gene>
    <name evidence="3" type="ORF">SAMD00023353_3501060</name>
</gene>
<proteinExistence type="predicted"/>
<dbReference type="EMBL" id="DF977480">
    <property type="protein sequence ID" value="GAP89689.1"/>
    <property type="molecule type" value="Genomic_DNA"/>
</dbReference>
<organism evidence="3">
    <name type="scientific">Rosellinia necatrix</name>
    <name type="common">White root-rot fungus</name>
    <dbReference type="NCBI Taxonomy" id="77044"/>
    <lineage>
        <taxon>Eukaryota</taxon>
        <taxon>Fungi</taxon>
        <taxon>Dikarya</taxon>
        <taxon>Ascomycota</taxon>
        <taxon>Pezizomycotina</taxon>
        <taxon>Sordariomycetes</taxon>
        <taxon>Xylariomycetidae</taxon>
        <taxon>Xylariales</taxon>
        <taxon>Xylariaceae</taxon>
        <taxon>Rosellinia</taxon>
    </lineage>
</organism>
<keyword evidence="2" id="KW-0732">Signal</keyword>
<dbReference type="SUPFAM" id="SSF109604">
    <property type="entry name" value="HD-domain/PDEase-like"/>
    <property type="match status" value="1"/>
</dbReference>
<accession>A0A1W2TMV8</accession>
<feature type="signal peptide" evidence="2">
    <location>
        <begin position="1"/>
        <end position="18"/>
    </location>
</feature>
<reference evidence="3" key="1">
    <citation type="submission" date="2016-03" db="EMBL/GenBank/DDBJ databases">
        <title>Draft genome sequence of Rosellinia necatrix.</title>
        <authorList>
            <person name="Kanematsu S."/>
        </authorList>
    </citation>
    <scope>NUCLEOTIDE SEQUENCE [LARGE SCALE GENOMIC DNA]</scope>
    <source>
        <strain evidence="3">W97</strain>
    </source>
</reference>
<evidence type="ECO:0000313" key="3">
    <source>
        <dbReference type="EMBL" id="GAP89689.1"/>
    </source>
</evidence>
<dbReference type="PANTHER" id="PTHR35569">
    <property type="entry name" value="CYANAMIDE HYDRATASE DDI2-RELATED"/>
    <property type="match status" value="1"/>
</dbReference>